<dbReference type="GO" id="GO:0006302">
    <property type="term" value="P:double-strand break repair"/>
    <property type="evidence" value="ECO:0007669"/>
    <property type="project" value="TreeGrafter"/>
</dbReference>
<name>A0A833MFC8_9FIRM</name>
<evidence type="ECO:0000256" key="1">
    <source>
        <dbReference type="ARBA" id="ARBA00007452"/>
    </source>
</evidence>
<dbReference type="AlphaFoldDB" id="A0A833MFC8"/>
<dbReference type="PANTHER" id="PTHR33991:SF1">
    <property type="entry name" value="DNA REPAIR PROTEIN RECO"/>
    <property type="match status" value="1"/>
</dbReference>
<proteinExistence type="inferred from homology"/>
<dbReference type="SUPFAM" id="SSF57863">
    <property type="entry name" value="ArfGap/RecO-like zinc finger"/>
    <property type="match status" value="1"/>
</dbReference>
<evidence type="ECO:0000313" key="10">
    <source>
        <dbReference type="Proteomes" id="UP000465601"/>
    </source>
</evidence>
<keyword evidence="4 7" id="KW-0233">DNA recombination</keyword>
<keyword evidence="10" id="KW-1185">Reference proteome</keyword>
<evidence type="ECO:0000256" key="5">
    <source>
        <dbReference type="ARBA" id="ARBA00023204"/>
    </source>
</evidence>
<dbReference type="GO" id="GO:0043590">
    <property type="term" value="C:bacterial nucleoid"/>
    <property type="evidence" value="ECO:0007669"/>
    <property type="project" value="TreeGrafter"/>
</dbReference>
<dbReference type="InterPro" id="IPR042242">
    <property type="entry name" value="RecO_C"/>
</dbReference>
<evidence type="ECO:0000259" key="8">
    <source>
        <dbReference type="Pfam" id="PF11967"/>
    </source>
</evidence>
<dbReference type="EMBL" id="WBZB01000004">
    <property type="protein sequence ID" value="KAB3533248.1"/>
    <property type="molecule type" value="Genomic_DNA"/>
</dbReference>
<dbReference type="Pfam" id="PF02565">
    <property type="entry name" value="RecO_C"/>
    <property type="match status" value="1"/>
</dbReference>
<gene>
    <name evidence="7 9" type="primary">recO</name>
    <name evidence="9" type="ORF">F8153_01510</name>
</gene>
<evidence type="ECO:0000256" key="2">
    <source>
        <dbReference type="ARBA" id="ARBA00021310"/>
    </source>
</evidence>
<comment type="caution">
    <text evidence="9">The sequence shown here is derived from an EMBL/GenBank/DDBJ whole genome shotgun (WGS) entry which is preliminary data.</text>
</comment>
<reference evidence="9 10" key="1">
    <citation type="submission" date="2019-10" db="EMBL/GenBank/DDBJ databases">
        <title>Alkaliphilus serpentinus sp. nov. and Alkaliphilus pronyensis sp. nov., two novel anaerobic alkaliphilic species isolated from the serpentinized-hosted hydrothermal field of the Prony Bay (New Caledonia).</title>
        <authorList>
            <person name="Postec A."/>
        </authorList>
    </citation>
    <scope>NUCLEOTIDE SEQUENCE [LARGE SCALE GENOMIC DNA]</scope>
    <source>
        <strain evidence="9 10">LacT</strain>
    </source>
</reference>
<evidence type="ECO:0000256" key="7">
    <source>
        <dbReference type="HAMAP-Rule" id="MF_00201"/>
    </source>
</evidence>
<dbReference type="HAMAP" id="MF_00201">
    <property type="entry name" value="RecO"/>
    <property type="match status" value="1"/>
</dbReference>
<dbReference type="InterPro" id="IPR012340">
    <property type="entry name" value="NA-bd_OB-fold"/>
</dbReference>
<dbReference type="Gene3D" id="2.40.50.140">
    <property type="entry name" value="Nucleic acid-binding proteins"/>
    <property type="match status" value="1"/>
</dbReference>
<dbReference type="InterPro" id="IPR022572">
    <property type="entry name" value="DNA_rep/recomb_RecO_N"/>
</dbReference>
<comment type="function">
    <text evidence="7">Involved in DNA repair and RecF pathway recombination.</text>
</comment>
<dbReference type="SUPFAM" id="SSF50249">
    <property type="entry name" value="Nucleic acid-binding proteins"/>
    <property type="match status" value="1"/>
</dbReference>
<protein>
    <recommendedName>
        <fullName evidence="2 7">DNA repair protein RecO</fullName>
    </recommendedName>
    <alternativeName>
        <fullName evidence="6 7">Recombination protein O</fullName>
    </alternativeName>
</protein>
<dbReference type="OrthoDB" id="9797083at2"/>
<organism evidence="9 10">
    <name type="scientific">Alkaliphilus serpentinus</name>
    <dbReference type="NCBI Taxonomy" id="1482731"/>
    <lineage>
        <taxon>Bacteria</taxon>
        <taxon>Bacillati</taxon>
        <taxon>Bacillota</taxon>
        <taxon>Clostridia</taxon>
        <taxon>Peptostreptococcales</taxon>
        <taxon>Natronincolaceae</taxon>
        <taxon>Alkaliphilus</taxon>
    </lineage>
</organism>
<evidence type="ECO:0000256" key="3">
    <source>
        <dbReference type="ARBA" id="ARBA00022763"/>
    </source>
</evidence>
<dbReference type="Proteomes" id="UP000465601">
    <property type="component" value="Unassembled WGS sequence"/>
</dbReference>
<dbReference type="RefSeq" id="WP_151864574.1">
    <property type="nucleotide sequence ID" value="NZ_WBZB01000004.1"/>
</dbReference>
<comment type="similarity">
    <text evidence="1 7">Belongs to the RecO family.</text>
</comment>
<dbReference type="Pfam" id="PF11967">
    <property type="entry name" value="RecO_N"/>
    <property type="match status" value="1"/>
</dbReference>
<accession>A0A833MFC8</accession>
<sequence>MLIKTEGIVLKNRKYGENDSLLTIFTRKAGKVNAIAKGGRKPKSNLLAGIQPFCYSDFVLYKGKSLYTISQCESKEIFYSIREDLTRLSYGAYLLQLVEAVINEGQTNHRLFSLLGKALFLLKKEDIEIQSIIRSFELNYLVYAGYKPHLTSCINCNTTEMKDLRFSIQEGGILCPKCHHTDPFALRVSETTIKLAYYLLNKDIVEIQKLKIHPLLNEQLKKIIKKYIVAHINIYEFKSLDLVDKL</sequence>
<keyword evidence="5 7" id="KW-0234">DNA repair</keyword>
<dbReference type="Gene3D" id="1.20.1440.120">
    <property type="entry name" value="Recombination protein O, C-terminal domain"/>
    <property type="match status" value="1"/>
</dbReference>
<evidence type="ECO:0000256" key="4">
    <source>
        <dbReference type="ARBA" id="ARBA00023172"/>
    </source>
</evidence>
<dbReference type="InterPro" id="IPR037278">
    <property type="entry name" value="ARFGAP/RecO"/>
</dbReference>
<dbReference type="NCBIfam" id="TIGR00613">
    <property type="entry name" value="reco"/>
    <property type="match status" value="1"/>
</dbReference>
<dbReference type="InterPro" id="IPR003717">
    <property type="entry name" value="RecO"/>
</dbReference>
<evidence type="ECO:0000313" key="9">
    <source>
        <dbReference type="EMBL" id="KAB3533248.1"/>
    </source>
</evidence>
<dbReference type="GO" id="GO:0006310">
    <property type="term" value="P:DNA recombination"/>
    <property type="evidence" value="ECO:0007669"/>
    <property type="project" value="UniProtKB-UniRule"/>
</dbReference>
<evidence type="ECO:0000256" key="6">
    <source>
        <dbReference type="ARBA" id="ARBA00033409"/>
    </source>
</evidence>
<feature type="domain" description="DNA replication/recombination mediator RecO N-terminal" evidence="8">
    <location>
        <begin position="1"/>
        <end position="78"/>
    </location>
</feature>
<dbReference type="PANTHER" id="PTHR33991">
    <property type="entry name" value="DNA REPAIR PROTEIN RECO"/>
    <property type="match status" value="1"/>
</dbReference>
<keyword evidence="3 7" id="KW-0227">DNA damage</keyword>